<comment type="caution">
    <text evidence="6">The sequence shown here is derived from an EMBL/GenBank/DDBJ whole genome shotgun (WGS) entry which is preliminary data.</text>
</comment>
<keyword evidence="7" id="KW-1185">Reference proteome</keyword>
<evidence type="ECO:0000313" key="6">
    <source>
        <dbReference type="EMBL" id="GII89863.1"/>
    </source>
</evidence>
<dbReference type="InterPro" id="IPR038765">
    <property type="entry name" value="Papain-like_cys_pep_sf"/>
</dbReference>
<dbReference type="InterPro" id="IPR000064">
    <property type="entry name" value="NLP_P60_dom"/>
</dbReference>
<gene>
    <name evidence="6" type="ORF">Ssi02_00940</name>
</gene>
<dbReference type="Gene3D" id="3.90.1720.10">
    <property type="entry name" value="endopeptidase domain like (from Nostoc punctiforme)"/>
    <property type="match status" value="1"/>
</dbReference>
<dbReference type="AlphaFoldDB" id="A0A919R9K5"/>
<keyword evidence="3" id="KW-0378">Hydrolase</keyword>
<organism evidence="6 7">
    <name type="scientific">Sinosporangium siamense</name>
    <dbReference type="NCBI Taxonomy" id="1367973"/>
    <lineage>
        <taxon>Bacteria</taxon>
        <taxon>Bacillati</taxon>
        <taxon>Actinomycetota</taxon>
        <taxon>Actinomycetes</taxon>
        <taxon>Streptosporangiales</taxon>
        <taxon>Streptosporangiaceae</taxon>
        <taxon>Sinosporangium</taxon>
    </lineage>
</organism>
<evidence type="ECO:0000256" key="4">
    <source>
        <dbReference type="ARBA" id="ARBA00022807"/>
    </source>
</evidence>
<dbReference type="Pfam" id="PF00877">
    <property type="entry name" value="NLPC_P60"/>
    <property type="match status" value="1"/>
</dbReference>
<keyword evidence="2" id="KW-0645">Protease</keyword>
<comment type="similarity">
    <text evidence="1">Belongs to the peptidase C40 family.</text>
</comment>
<dbReference type="EMBL" id="BOOW01000002">
    <property type="protein sequence ID" value="GII89863.1"/>
    <property type="molecule type" value="Genomic_DNA"/>
</dbReference>
<keyword evidence="4" id="KW-0788">Thiol protease</keyword>
<dbReference type="SUPFAM" id="SSF54001">
    <property type="entry name" value="Cysteine proteinases"/>
    <property type="match status" value="1"/>
</dbReference>
<evidence type="ECO:0000259" key="5">
    <source>
        <dbReference type="Pfam" id="PF00877"/>
    </source>
</evidence>
<feature type="domain" description="NlpC/P60" evidence="5">
    <location>
        <begin position="27"/>
        <end position="110"/>
    </location>
</feature>
<name>A0A919R9K5_9ACTN</name>
<dbReference type="Proteomes" id="UP000606172">
    <property type="component" value="Unassembled WGS sequence"/>
</dbReference>
<dbReference type="RefSeq" id="WP_204019751.1">
    <property type="nucleotide sequence ID" value="NZ_BOOW01000002.1"/>
</dbReference>
<dbReference type="GO" id="GO:0008234">
    <property type="term" value="F:cysteine-type peptidase activity"/>
    <property type="evidence" value="ECO:0007669"/>
    <property type="project" value="UniProtKB-KW"/>
</dbReference>
<proteinExistence type="inferred from homology"/>
<evidence type="ECO:0000313" key="7">
    <source>
        <dbReference type="Proteomes" id="UP000606172"/>
    </source>
</evidence>
<protein>
    <recommendedName>
        <fullName evidence="5">NlpC/P60 domain-containing protein</fullName>
    </recommendedName>
</protein>
<evidence type="ECO:0000256" key="3">
    <source>
        <dbReference type="ARBA" id="ARBA00022801"/>
    </source>
</evidence>
<sequence>MAPDFTTLTANAVDWAKQHLGSPDYALACLGFVEDAYEQSNSVEIFGGDYATESAEIYNARANSGVPPIGTFVFYDCSGPLSGEHKNWGHVGLSLGDGQVIHAWDEVRIDHYLDVERLEPDQGWDSPAYSGWVPVQRVFEGHRPREWSAEDDQD</sequence>
<reference evidence="6" key="1">
    <citation type="submission" date="2021-01" db="EMBL/GenBank/DDBJ databases">
        <title>Whole genome shotgun sequence of Sinosporangium siamense NBRC 109515.</title>
        <authorList>
            <person name="Komaki H."/>
            <person name="Tamura T."/>
        </authorList>
    </citation>
    <scope>NUCLEOTIDE SEQUENCE</scope>
    <source>
        <strain evidence="6">NBRC 109515</strain>
    </source>
</reference>
<evidence type="ECO:0000256" key="2">
    <source>
        <dbReference type="ARBA" id="ARBA00022670"/>
    </source>
</evidence>
<accession>A0A919R9K5</accession>
<evidence type="ECO:0000256" key="1">
    <source>
        <dbReference type="ARBA" id="ARBA00007074"/>
    </source>
</evidence>
<dbReference type="GO" id="GO:0006508">
    <property type="term" value="P:proteolysis"/>
    <property type="evidence" value="ECO:0007669"/>
    <property type="project" value="UniProtKB-KW"/>
</dbReference>